<dbReference type="OrthoDB" id="25818at2759"/>
<evidence type="ECO:0000256" key="6">
    <source>
        <dbReference type="ARBA" id="ARBA00023242"/>
    </source>
</evidence>
<dbReference type="Pfam" id="PF00172">
    <property type="entry name" value="Zn_clus"/>
    <property type="match status" value="1"/>
</dbReference>
<dbReference type="InterPro" id="IPR011004">
    <property type="entry name" value="Trimer_LpxA-like_sf"/>
</dbReference>
<keyword evidence="3" id="KW-0805">Transcription regulation</keyword>
<dbReference type="GO" id="GO:0003677">
    <property type="term" value="F:DNA binding"/>
    <property type="evidence" value="ECO:0007669"/>
    <property type="project" value="UniProtKB-KW"/>
</dbReference>
<keyword evidence="5" id="KW-0804">Transcription</keyword>
<feature type="compositionally biased region" description="Polar residues" evidence="7">
    <location>
        <begin position="379"/>
        <end position="391"/>
    </location>
</feature>
<feature type="compositionally biased region" description="Pro residues" evidence="7">
    <location>
        <begin position="358"/>
        <end position="376"/>
    </location>
</feature>
<dbReference type="SUPFAM" id="SSF57701">
    <property type="entry name" value="Zn2/Cys6 DNA-binding domain"/>
    <property type="match status" value="1"/>
</dbReference>
<dbReference type="GO" id="GO:0016407">
    <property type="term" value="F:acetyltransferase activity"/>
    <property type="evidence" value="ECO:0007669"/>
    <property type="project" value="InterPro"/>
</dbReference>
<comment type="caution">
    <text evidence="9">The sequence shown here is derived from an EMBL/GenBank/DDBJ whole genome shotgun (WGS) entry which is preliminary data.</text>
</comment>
<dbReference type="Gene3D" id="2.160.10.10">
    <property type="entry name" value="Hexapeptide repeat proteins"/>
    <property type="match status" value="1"/>
</dbReference>
<feature type="compositionally biased region" description="Low complexity" evidence="7">
    <location>
        <begin position="342"/>
        <end position="357"/>
    </location>
</feature>
<feature type="domain" description="Zn(2)-C6 fungal-type" evidence="8">
    <location>
        <begin position="246"/>
        <end position="274"/>
    </location>
</feature>
<dbReference type="Pfam" id="PF12464">
    <property type="entry name" value="Mac"/>
    <property type="match status" value="1"/>
</dbReference>
<comment type="similarity">
    <text evidence="1">Belongs to the transferase hexapeptide repeat family.</text>
</comment>
<keyword evidence="4" id="KW-0238">DNA-binding</keyword>
<dbReference type="GO" id="GO:0008374">
    <property type="term" value="F:O-acyltransferase activity"/>
    <property type="evidence" value="ECO:0007669"/>
    <property type="project" value="TreeGrafter"/>
</dbReference>
<evidence type="ECO:0000259" key="8">
    <source>
        <dbReference type="PROSITE" id="PS50048"/>
    </source>
</evidence>
<dbReference type="PANTHER" id="PTHR23416:SF76">
    <property type="entry name" value="ZN(II)2CYS6 TRANSCRIPTION FACTOR (EUROFUNG)"/>
    <property type="match status" value="1"/>
</dbReference>
<dbReference type="Pfam" id="PF16628">
    <property type="entry name" value="Mac_assoc"/>
    <property type="match status" value="2"/>
</dbReference>
<evidence type="ECO:0000256" key="5">
    <source>
        <dbReference type="ARBA" id="ARBA00023163"/>
    </source>
</evidence>
<organism evidence="9 10">
    <name type="scientific">Penicillium steckii</name>
    <dbReference type="NCBI Taxonomy" id="303698"/>
    <lineage>
        <taxon>Eukaryota</taxon>
        <taxon>Fungi</taxon>
        <taxon>Dikarya</taxon>
        <taxon>Ascomycota</taxon>
        <taxon>Pezizomycotina</taxon>
        <taxon>Eurotiomycetes</taxon>
        <taxon>Eurotiomycetidae</taxon>
        <taxon>Eurotiales</taxon>
        <taxon>Aspergillaceae</taxon>
        <taxon>Penicillium</taxon>
    </lineage>
</organism>
<evidence type="ECO:0000313" key="10">
    <source>
        <dbReference type="Proteomes" id="UP000191285"/>
    </source>
</evidence>
<keyword evidence="10" id="KW-1185">Reference proteome</keyword>
<protein>
    <recommendedName>
        <fullName evidence="8">Zn(2)-C6 fungal-type domain-containing protein</fullName>
    </recommendedName>
</protein>
<accession>A0A1V6SPD6</accession>
<evidence type="ECO:0000256" key="7">
    <source>
        <dbReference type="SAM" id="MobiDB-lite"/>
    </source>
</evidence>
<feature type="compositionally biased region" description="Basic and acidic residues" evidence="7">
    <location>
        <begin position="313"/>
        <end position="330"/>
    </location>
</feature>
<feature type="region of interest" description="Disordered" evidence="7">
    <location>
        <begin position="1"/>
        <end position="237"/>
    </location>
</feature>
<sequence length="704" mass="76243">MTAVATAPVMSNHENGSDHSPSRFTAVNGRDSTSSTGPSKLPGNSERESSGPREPSTLGTAGERQDHDRGSGNSRPSPTPNHLHQHKRKRSESGEQQDPPRDSTGLGRGPLDRPIDAPPASNGAGSGSGSGSVSDIETGQPGPASGHRSDTNDAPSSTGPWPEYDSQLISQAQRAQQFDPSDAHLADALQREAQGQERDLGARLLPSGPTEMQPAVSSGYPSDRSPAAVQVAPKRKRVFSNRTKTGCMTCRRRKKKCDEQHPSCNNCIRGGFLCEGYTSRSMWQKPSSSKTPVPLQSKEGYSEISGQYLPEPTQHHDRPSGLVDHMDRKMRPAVVEEGERSAQPTAAPTPVAVAAPPVAAPPPPPPAQPQPQPQPQPQSHYTTSPTGTHASWSKRGWAGPAQPSYIAEHIAKPDYREVPPVHEMPPRDAAPKPDYAVVPPFREMPPAPHPKSNLPSFQGGVEQRPLPPMTPMDTNSPQAQAQMALSIEHQLSGHAVSGDETEKQKMIRGELYRPFDVQLVEERDRCKQALWRFNNACNPVHGLSSKEQNRLLKEILVPPSDSVANSPSSKSVKRSVGTIGQGAVVESPFNCNYGYNIHIGEDVMISQDCLFVDDCTIEIGAHTWIGPRVTLLSSMAHSHMQERKGTQSRYQGRSITIEEDCYLGAGCTIYPGVRLARGTYIAPGEVVRSHIVSYGFQGYKPSYM</sequence>
<dbReference type="InterPro" id="IPR001138">
    <property type="entry name" value="Zn2Cys6_DnaBD"/>
</dbReference>
<dbReference type="PANTHER" id="PTHR23416">
    <property type="entry name" value="SIALIC ACID SYNTHASE-RELATED"/>
    <property type="match status" value="1"/>
</dbReference>
<evidence type="ECO:0000256" key="4">
    <source>
        <dbReference type="ARBA" id="ARBA00023125"/>
    </source>
</evidence>
<dbReference type="PROSITE" id="PS00463">
    <property type="entry name" value="ZN2_CY6_FUNGAL_1"/>
    <property type="match status" value="1"/>
</dbReference>
<dbReference type="SMART" id="SM00066">
    <property type="entry name" value="GAL4"/>
    <property type="match status" value="1"/>
</dbReference>
<dbReference type="AlphaFoldDB" id="A0A1V6SPD6"/>
<evidence type="ECO:0000313" key="9">
    <source>
        <dbReference type="EMBL" id="OQE15922.1"/>
    </source>
</evidence>
<dbReference type="CDD" id="cd00067">
    <property type="entry name" value="GAL4"/>
    <property type="match status" value="1"/>
</dbReference>
<proteinExistence type="inferred from homology"/>
<reference evidence="10" key="1">
    <citation type="journal article" date="2017" name="Nat. Microbiol.">
        <title>Global analysis of biosynthetic gene clusters reveals vast potential of secondary metabolite production in Penicillium species.</title>
        <authorList>
            <person name="Nielsen J.C."/>
            <person name="Grijseels S."/>
            <person name="Prigent S."/>
            <person name="Ji B."/>
            <person name="Dainat J."/>
            <person name="Nielsen K.F."/>
            <person name="Frisvad J.C."/>
            <person name="Workman M."/>
            <person name="Nielsen J."/>
        </authorList>
    </citation>
    <scope>NUCLEOTIDE SEQUENCE [LARGE SCALE GENOMIC DNA]</scope>
    <source>
        <strain evidence="10">IBT 24891</strain>
    </source>
</reference>
<evidence type="ECO:0000256" key="3">
    <source>
        <dbReference type="ARBA" id="ARBA00023015"/>
    </source>
</evidence>
<feature type="compositionally biased region" description="Polar residues" evidence="7">
    <location>
        <begin position="167"/>
        <end position="179"/>
    </location>
</feature>
<dbReference type="Proteomes" id="UP000191285">
    <property type="component" value="Unassembled WGS sequence"/>
</dbReference>
<keyword evidence="6" id="KW-0539">Nucleus</keyword>
<dbReference type="SUPFAM" id="SSF51161">
    <property type="entry name" value="Trimeric LpxA-like enzymes"/>
    <property type="match status" value="1"/>
</dbReference>
<feature type="region of interest" description="Disordered" evidence="7">
    <location>
        <begin position="283"/>
        <end position="411"/>
    </location>
</feature>
<feature type="compositionally biased region" description="Polar residues" evidence="7">
    <location>
        <begin position="71"/>
        <end position="82"/>
    </location>
</feature>
<feature type="compositionally biased region" description="Polar residues" evidence="7">
    <location>
        <begin position="22"/>
        <end position="38"/>
    </location>
</feature>
<dbReference type="InterPro" id="IPR036864">
    <property type="entry name" value="Zn2-C6_fun-type_DNA-bd_sf"/>
</dbReference>
<dbReference type="Gene3D" id="4.10.240.10">
    <property type="entry name" value="Zn(2)-C6 fungal-type DNA-binding domain"/>
    <property type="match status" value="1"/>
</dbReference>
<dbReference type="EMBL" id="MLKD01000026">
    <property type="protein sequence ID" value="OQE15922.1"/>
    <property type="molecule type" value="Genomic_DNA"/>
</dbReference>
<dbReference type="PROSITE" id="PS50048">
    <property type="entry name" value="ZN2_CY6_FUNGAL_2"/>
    <property type="match status" value="1"/>
</dbReference>
<dbReference type="STRING" id="303698.A0A1V6SPD6"/>
<dbReference type="GO" id="GO:0000981">
    <property type="term" value="F:DNA-binding transcription factor activity, RNA polymerase II-specific"/>
    <property type="evidence" value="ECO:0007669"/>
    <property type="project" value="InterPro"/>
</dbReference>
<evidence type="ECO:0000256" key="1">
    <source>
        <dbReference type="ARBA" id="ARBA00007274"/>
    </source>
</evidence>
<keyword evidence="2" id="KW-0808">Transferase</keyword>
<evidence type="ECO:0000256" key="2">
    <source>
        <dbReference type="ARBA" id="ARBA00022679"/>
    </source>
</evidence>
<name>A0A1V6SPD6_9EURO</name>
<dbReference type="InterPro" id="IPR051159">
    <property type="entry name" value="Hexapeptide_acetyltransf"/>
</dbReference>
<dbReference type="InterPro" id="IPR024688">
    <property type="entry name" value="Mac_dom"/>
</dbReference>
<gene>
    <name evidence="9" type="ORF">PENSTE_c026G02659</name>
</gene>
<dbReference type="SMART" id="SM01266">
    <property type="entry name" value="Mac"/>
    <property type="match status" value="1"/>
</dbReference>
<dbReference type="GO" id="GO:0008270">
    <property type="term" value="F:zinc ion binding"/>
    <property type="evidence" value="ECO:0007669"/>
    <property type="project" value="InterPro"/>
</dbReference>